<evidence type="ECO:0000313" key="3">
    <source>
        <dbReference type="Proteomes" id="UP001194098"/>
    </source>
</evidence>
<organism evidence="2 3">
    <name type="scientific">Clostridium beijerinckii</name>
    <name type="common">Clostridium MP</name>
    <dbReference type="NCBI Taxonomy" id="1520"/>
    <lineage>
        <taxon>Bacteria</taxon>
        <taxon>Bacillati</taxon>
        <taxon>Bacillota</taxon>
        <taxon>Clostridia</taxon>
        <taxon>Eubacteriales</taxon>
        <taxon>Clostridiaceae</taxon>
        <taxon>Clostridium</taxon>
    </lineage>
</organism>
<dbReference type="Proteomes" id="UP001194098">
    <property type="component" value="Unassembled WGS sequence"/>
</dbReference>
<gene>
    <name evidence="2" type="ORF">HGI39_05725</name>
</gene>
<reference evidence="2" key="2">
    <citation type="journal article" date="2022" name="Nat. Biotechnol.">
        <title>Carbon-negative production of acetone and isopropanol by gas fermentation at industrial pilot scale.</title>
        <authorList>
            <person name="Liew F.E."/>
            <person name="Nogle R."/>
            <person name="Abdalla T."/>
            <person name="Rasor B.J."/>
            <person name="Canter C."/>
            <person name="Jensen R.O."/>
            <person name="Wang L."/>
            <person name="Strutz J."/>
            <person name="Chirania P."/>
            <person name="De Tissera S."/>
            <person name="Mueller A.P."/>
            <person name="Ruan Z."/>
            <person name="Gao A."/>
            <person name="Tran L."/>
            <person name="Engle N.L."/>
            <person name="Bromley J.C."/>
            <person name="Daniell J."/>
            <person name="Conrado R."/>
            <person name="Tschaplinski T.J."/>
            <person name="Giannone R.J."/>
            <person name="Hettich R.L."/>
            <person name="Karim A.S."/>
            <person name="Simpson S.D."/>
            <person name="Brown S.D."/>
            <person name="Leang C."/>
            <person name="Jewett M.C."/>
            <person name="Kopke M."/>
        </authorList>
    </citation>
    <scope>NUCLEOTIDE SEQUENCE</scope>
    <source>
        <strain evidence="2">DJ015</strain>
    </source>
</reference>
<dbReference type="RefSeq" id="WP_171780195.1">
    <property type="nucleotide sequence ID" value="NZ_JABAGW010000014.1"/>
</dbReference>
<dbReference type="InterPro" id="IPR005046">
    <property type="entry name" value="DUF285"/>
</dbReference>
<name>A0AAW3W6L2_CLOBE</name>
<comment type="caution">
    <text evidence="2">The sequence shown here is derived from an EMBL/GenBank/DDBJ whole genome shotgun (WGS) entry which is preliminary data.</text>
</comment>
<sequence length="427" mass="44892">MIRLKKLIASVVLSALCTPPLAVLAETVATNPGTTSASAILTTEPTVMSVTVPTSVLIYVDQQGNVTTPTDVQITNNSAAPVIVSSLAVTTEDGWTLDPSSTDYAHYKVDKKNFSLQINGKDPFSGAIAFDTPINGNESLPLALSAGVAPQKTAINASKIGNMLITVDWYGATADDTSGDVTGGTAGGTTETPVETPIETPSYPAGYVLATDADFSGTADGGFRYTGTSSYVVIPDVIKGVQVTSYGSMFANTAVKGVISTNPNITNMASMFYGNTARTLTLSLNTANVTTMAAMFKETSATTISLGTMDTGKVTNMSQMFSTTQVKSLDLTGWNTSLVRDMGQMFAYSSATSLILPFSTSSVTNMAQMFYFAQITTLDLSTFDVSKAAVNMMFDNAATTTVYARTQADVTKLSAYYSPYVITITVK</sequence>
<dbReference type="AlphaFoldDB" id="A0AAW3W6L2"/>
<evidence type="ECO:0000313" key="2">
    <source>
        <dbReference type="EMBL" id="MBC2474213.1"/>
    </source>
</evidence>
<feature type="signal peptide" evidence="1">
    <location>
        <begin position="1"/>
        <end position="25"/>
    </location>
</feature>
<accession>A0AAW3W6L2</accession>
<keyword evidence="1" id="KW-0732">Signal</keyword>
<dbReference type="Pfam" id="PF03382">
    <property type="entry name" value="DUF285"/>
    <property type="match status" value="1"/>
</dbReference>
<reference evidence="2" key="1">
    <citation type="submission" date="2020-04" db="EMBL/GenBank/DDBJ databases">
        <authorList>
            <person name="Brown S."/>
        </authorList>
    </citation>
    <scope>NUCLEOTIDE SEQUENCE</scope>
    <source>
        <strain evidence="2">DJ015</strain>
    </source>
</reference>
<dbReference type="InterPro" id="IPR011889">
    <property type="entry name" value="Liste_lipo_26"/>
</dbReference>
<protein>
    <submittedName>
        <fullName evidence="2">BspA family leucine-rich repeat surface protein</fullName>
    </submittedName>
</protein>
<dbReference type="NCBIfam" id="TIGR02167">
    <property type="entry name" value="Liste_lipo_26"/>
    <property type="match status" value="1"/>
</dbReference>
<proteinExistence type="predicted"/>
<dbReference type="EMBL" id="JABAGV010000010">
    <property type="protein sequence ID" value="MBC2474213.1"/>
    <property type="molecule type" value="Genomic_DNA"/>
</dbReference>
<evidence type="ECO:0000256" key="1">
    <source>
        <dbReference type="SAM" id="SignalP"/>
    </source>
</evidence>
<feature type="chain" id="PRO_5043744574" evidence="1">
    <location>
        <begin position="26"/>
        <end position="427"/>
    </location>
</feature>